<keyword evidence="4" id="KW-0378">Hydrolase</keyword>
<dbReference type="PANTHER" id="PTHR30015">
    <property type="entry name" value="MRR RESTRICTION SYSTEM PROTEIN"/>
    <property type="match status" value="1"/>
</dbReference>
<reference evidence="4 5" key="1">
    <citation type="submission" date="2023-04" db="EMBL/GenBank/DDBJ databases">
        <title>A novel bacteria isolated from coastal sediment.</title>
        <authorList>
            <person name="Liu X.-J."/>
            <person name="Du Z.-J."/>
        </authorList>
    </citation>
    <scope>NUCLEOTIDE SEQUENCE [LARGE SCALE GENOMIC DNA]</scope>
    <source>
        <strain evidence="4 5">SDUM461003</strain>
    </source>
</reference>
<accession>A0ABU1B1H0</accession>
<gene>
    <name evidence="4" type="ORF">QEH52_17375</name>
</gene>
<feature type="domain" description="Restriction system protein Mrr-like N-terminal" evidence="3">
    <location>
        <begin position="11"/>
        <end position="96"/>
    </location>
</feature>
<dbReference type="InterPro" id="IPR025745">
    <property type="entry name" value="Mrr-like_N_dom"/>
</dbReference>
<dbReference type="GO" id="GO:0016787">
    <property type="term" value="F:hydrolase activity"/>
    <property type="evidence" value="ECO:0007669"/>
    <property type="project" value="UniProtKB-KW"/>
</dbReference>
<dbReference type="RefSeq" id="WP_308952197.1">
    <property type="nucleotide sequence ID" value="NZ_JARXHW010000061.1"/>
</dbReference>
<keyword evidence="4" id="KW-0540">Nuclease</keyword>
<feature type="region of interest" description="Disordered" evidence="1">
    <location>
        <begin position="124"/>
        <end position="144"/>
    </location>
</feature>
<dbReference type="InterPro" id="IPR011335">
    <property type="entry name" value="Restrct_endonuc-II-like"/>
</dbReference>
<keyword evidence="5" id="KW-1185">Reference proteome</keyword>
<evidence type="ECO:0000259" key="3">
    <source>
        <dbReference type="Pfam" id="PF14338"/>
    </source>
</evidence>
<protein>
    <submittedName>
        <fullName evidence="4">Restriction endonuclease</fullName>
        <ecNumber evidence="4">3.1.21.-</ecNumber>
    </submittedName>
</protein>
<comment type="caution">
    <text evidence="4">The sequence shown here is derived from an EMBL/GenBank/DDBJ whole genome shotgun (WGS) entry which is preliminary data.</text>
</comment>
<keyword evidence="4" id="KW-0255">Endonuclease</keyword>
<dbReference type="Pfam" id="PF04471">
    <property type="entry name" value="Mrr_cat"/>
    <property type="match status" value="1"/>
</dbReference>
<dbReference type="SUPFAM" id="SSF52980">
    <property type="entry name" value="Restriction endonuclease-like"/>
    <property type="match status" value="1"/>
</dbReference>
<dbReference type="Pfam" id="PF14338">
    <property type="entry name" value="Mrr_N"/>
    <property type="match status" value="1"/>
</dbReference>
<dbReference type="InterPro" id="IPR052906">
    <property type="entry name" value="Type_IV_Methyl-Rstrct_Enzyme"/>
</dbReference>
<sequence length="313" mass="35173">MQKNPDQLPTWDQFLKPLLELASQGSIMRRTSVQKIAEKYDFSEEIRSSRTKSGQTHIQNRAGWAMSALVKAKFIQKHPTEKFTYQITDKGSEYLKAHTGPITVQDLKNLEGYEAAWEAASRKKQSSKAEEAQPDNSLAQSTPDELIDTAYNRLHRLLADELLENMFAMDPYKFEQLVVDLLFAMGYGGSRSEAAQVTKKSNDEGIDGIINDDRLGLDVIYIQAKRYQQDSTIGRKEIQSFVGALAGKQANKGVFITTSSFKTTAIEYAESISQKVILIDGTRLADLMIEHNIGVSTVRTVELKRLDSDYFEG</sequence>
<dbReference type="EMBL" id="JARXHW010000061">
    <property type="protein sequence ID" value="MDQ8209302.1"/>
    <property type="molecule type" value="Genomic_DNA"/>
</dbReference>
<feature type="compositionally biased region" description="Polar residues" evidence="1">
    <location>
        <begin position="134"/>
        <end position="143"/>
    </location>
</feature>
<evidence type="ECO:0000313" key="5">
    <source>
        <dbReference type="Proteomes" id="UP001225316"/>
    </source>
</evidence>
<organism evidence="4 5">
    <name type="scientific">Thalassobacterium maritimum</name>
    <dbReference type="NCBI Taxonomy" id="3041265"/>
    <lineage>
        <taxon>Bacteria</taxon>
        <taxon>Pseudomonadati</taxon>
        <taxon>Verrucomicrobiota</taxon>
        <taxon>Opitutia</taxon>
        <taxon>Puniceicoccales</taxon>
        <taxon>Coraliomargaritaceae</taxon>
        <taxon>Thalassobacterium</taxon>
    </lineage>
</organism>
<name>A0ABU1B1H0_9BACT</name>
<proteinExistence type="predicted"/>
<dbReference type="InterPro" id="IPR007560">
    <property type="entry name" value="Restrct_endonuc_IV_Mrr"/>
</dbReference>
<dbReference type="Gene3D" id="3.40.1350.10">
    <property type="match status" value="1"/>
</dbReference>
<evidence type="ECO:0000259" key="2">
    <source>
        <dbReference type="Pfam" id="PF04471"/>
    </source>
</evidence>
<dbReference type="Proteomes" id="UP001225316">
    <property type="component" value="Unassembled WGS sequence"/>
</dbReference>
<evidence type="ECO:0000256" key="1">
    <source>
        <dbReference type="SAM" id="MobiDB-lite"/>
    </source>
</evidence>
<feature type="domain" description="Restriction endonuclease type IV Mrr" evidence="2">
    <location>
        <begin position="168"/>
        <end position="288"/>
    </location>
</feature>
<dbReference type="PANTHER" id="PTHR30015:SF7">
    <property type="entry name" value="TYPE IV METHYL-DIRECTED RESTRICTION ENZYME ECOKMRR"/>
    <property type="match status" value="1"/>
</dbReference>
<evidence type="ECO:0000313" key="4">
    <source>
        <dbReference type="EMBL" id="MDQ8209302.1"/>
    </source>
</evidence>
<dbReference type="InterPro" id="IPR011856">
    <property type="entry name" value="tRNA_endonuc-like_dom_sf"/>
</dbReference>
<dbReference type="EC" id="3.1.21.-" evidence="4"/>
<dbReference type="GO" id="GO:0004519">
    <property type="term" value="F:endonuclease activity"/>
    <property type="evidence" value="ECO:0007669"/>
    <property type="project" value="UniProtKB-KW"/>
</dbReference>